<dbReference type="EMBL" id="JANRMS010000380">
    <property type="protein sequence ID" value="KAJ3540937.1"/>
    <property type="molecule type" value="Genomic_DNA"/>
</dbReference>
<organism evidence="1 2">
    <name type="scientific">Fusarium decemcellulare</name>
    <dbReference type="NCBI Taxonomy" id="57161"/>
    <lineage>
        <taxon>Eukaryota</taxon>
        <taxon>Fungi</taxon>
        <taxon>Dikarya</taxon>
        <taxon>Ascomycota</taxon>
        <taxon>Pezizomycotina</taxon>
        <taxon>Sordariomycetes</taxon>
        <taxon>Hypocreomycetidae</taxon>
        <taxon>Hypocreales</taxon>
        <taxon>Nectriaceae</taxon>
        <taxon>Fusarium</taxon>
        <taxon>Fusarium decemcellulare species complex</taxon>
    </lineage>
</organism>
<name>A0ACC1SJ68_9HYPO</name>
<sequence>MASQSLLVRPSSQDTARTHSTEAVIGLETAVAGFQAQLEDAERTRLKSLQTTSPNAQSIIEFTEQLDDVNQKRRGRRIASGLSSFLQTIQQFSPAVDTFVSSNPETAGLIWGSIKLTFLILANFASYFKSFVNILDGFGSLCSLFSEYQRLFGTSVRLRDSICRFHTAVISCCQALVLSTRRSGRANLLIAHTASHIVLVFSKVSKAILRSFESEMRPYVDDIKAKAEEVQQDITLTKAKSDLEEHSLQATGRQAAASYHSRALSRFYRQDEWRKKKEIKRQLEQLLQDLSLYSGYNISLNSARSKRHHRTAEWVLDAQEFKDWHDKDGSTVLHITGKIGSGKSVLTSRIIEHINTTMELGEGISFFFCRFDDADSLDCDKILRSLVYQLLSALSVHDQESSTDKALVNAIQKAKNDYFYRDSLINLYKFATGLVARWFIILDGVDECPKDQRHLLFKSLSTLINRNGSAKKLKVLFSCRQTIDTEIQHQFSNPLQISTGSGRTRDDILTYAQDILEEKIEAGELNLGDPQLVLEILQAIESKEKGMKSDHGIRKALQDIPMDLDITFNRALERIAKEKHSVAARAIFQWTDAVRVPLTVFQLNEALSIEVGQKVWNPTSRYNDIEKLTLWCQNLVHIEKEDNTVRFSHHSIRDFLSSPGSGSLGTFHFTHAESDHHVGQICLTYLNITNVNTSIPLDNQPLSAQLSISGFSTSEIMTETVREVLPDDIRLTATRLINRMVARRDKSSSSNSPRLTLAEVNPGPLAVETREVNPTFDVYAERYWHSHTSFLTESSETYQLLRGMVKGTLLAERMPWMDQKWRSSKASDLPFCDWDSNSRYAISYANKIGNHNLLRHAFRTLAAHQHCDPGLLGDCLAALARQGHLACPEQCISRLQGLLKHEVLMRVIEDYIEGTLIRLRTTAFWPPPSHSSDSVCDCSPSIHEAFVNADICEIIASGYSQEQQPFLASMMCNPPKDFRHLVFPRIYKTLGVTEASLLRGRTVLGKTIFDLQAEGFRPDIWTETGSTRKNPYRIDFRGNLAKFSARSGVELGEIQRMATSALRWALRPRLNWGRAEELFRLIENLGRDAMTEDSYNSMEQAVNTAMYQALTEEQSRRLIEVYATSVAGWSFRSSSHLKIFSRAMFDGIWPFAKALSQQEALREMGEGNGRVRIVQSALNCEYCETRQSSAVDGGGRNFLAFCSSHWEQATKALDNGMDVMGVDAADDEHVSSSVVQTLLGVTWDK</sequence>
<gene>
    <name evidence="1" type="ORF">NM208_g4831</name>
</gene>
<protein>
    <submittedName>
        <fullName evidence="1">Uncharacterized protein</fullName>
    </submittedName>
</protein>
<evidence type="ECO:0000313" key="1">
    <source>
        <dbReference type="EMBL" id="KAJ3540937.1"/>
    </source>
</evidence>
<reference evidence="1" key="1">
    <citation type="submission" date="2022-08" db="EMBL/GenBank/DDBJ databases">
        <title>Genome Sequence of Fusarium decemcellulare.</title>
        <authorList>
            <person name="Buettner E."/>
        </authorList>
    </citation>
    <scope>NUCLEOTIDE SEQUENCE</scope>
    <source>
        <strain evidence="1">Babe19</strain>
    </source>
</reference>
<proteinExistence type="predicted"/>
<evidence type="ECO:0000313" key="2">
    <source>
        <dbReference type="Proteomes" id="UP001148629"/>
    </source>
</evidence>
<dbReference type="Proteomes" id="UP001148629">
    <property type="component" value="Unassembled WGS sequence"/>
</dbReference>
<accession>A0ACC1SJ68</accession>
<comment type="caution">
    <text evidence="1">The sequence shown here is derived from an EMBL/GenBank/DDBJ whole genome shotgun (WGS) entry which is preliminary data.</text>
</comment>
<keyword evidence="2" id="KW-1185">Reference proteome</keyword>